<dbReference type="InterPro" id="IPR037920">
    <property type="entry name" value="YoaE_C"/>
</dbReference>
<dbReference type="GO" id="GO:0016491">
    <property type="term" value="F:oxidoreductase activity"/>
    <property type="evidence" value="ECO:0007669"/>
    <property type="project" value="InterPro"/>
</dbReference>
<dbReference type="InterPro" id="IPR006657">
    <property type="entry name" value="MoPterin_dinucl-bd_dom"/>
</dbReference>
<dbReference type="SUPFAM" id="SSF53706">
    <property type="entry name" value="Formate dehydrogenase/DMSO reductase, domains 1-3"/>
    <property type="match status" value="1"/>
</dbReference>
<dbReference type="InterPro" id="IPR009010">
    <property type="entry name" value="Asp_de-COase-like_dom_sf"/>
</dbReference>
<dbReference type="Pfam" id="PF01568">
    <property type="entry name" value="Molydop_binding"/>
    <property type="match status" value="1"/>
</dbReference>
<evidence type="ECO:0000259" key="5">
    <source>
        <dbReference type="PROSITE" id="PS51669"/>
    </source>
</evidence>
<dbReference type="SUPFAM" id="SSF50692">
    <property type="entry name" value="ADC-like"/>
    <property type="match status" value="1"/>
</dbReference>
<proteinExistence type="inferred from homology"/>
<dbReference type="InterPro" id="IPR006963">
    <property type="entry name" value="Mopterin_OxRdtase_4Fe-4S_dom"/>
</dbReference>
<dbReference type="Gene3D" id="2.20.25.90">
    <property type="entry name" value="ADC-like domains"/>
    <property type="match status" value="1"/>
</dbReference>
<dbReference type="GO" id="GO:0043546">
    <property type="term" value="F:molybdopterin cofactor binding"/>
    <property type="evidence" value="ECO:0007669"/>
    <property type="project" value="InterPro"/>
</dbReference>
<reference evidence="6" key="1">
    <citation type="submission" date="2019-02" db="EMBL/GenBank/DDBJ databases">
        <authorList>
            <person name="Gruber-Vodicka R. H."/>
            <person name="Seah K. B. B."/>
        </authorList>
    </citation>
    <scope>NUCLEOTIDE SEQUENCE</scope>
    <source>
        <strain evidence="6">BECK_S127</strain>
    </source>
</reference>
<dbReference type="Pfam" id="PF00384">
    <property type="entry name" value="Molybdopterin"/>
    <property type="match status" value="1"/>
</dbReference>
<feature type="domain" description="4Fe-4S Mo/W bis-MGD-type" evidence="5">
    <location>
        <begin position="7"/>
        <end position="65"/>
    </location>
</feature>
<dbReference type="Gene3D" id="3.40.50.740">
    <property type="match status" value="1"/>
</dbReference>
<dbReference type="PANTHER" id="PTHR43742:SF6">
    <property type="entry name" value="OXIDOREDUCTASE YYAE-RELATED"/>
    <property type="match status" value="1"/>
</dbReference>
<dbReference type="GO" id="GO:0051536">
    <property type="term" value="F:iron-sulfur cluster binding"/>
    <property type="evidence" value="ECO:0007669"/>
    <property type="project" value="UniProtKB-KW"/>
</dbReference>
<accession>A0A451BLY8</accession>
<dbReference type="InterPro" id="IPR050612">
    <property type="entry name" value="Prok_Mopterin_Oxidored"/>
</dbReference>
<evidence type="ECO:0000256" key="1">
    <source>
        <dbReference type="ARBA" id="ARBA00010312"/>
    </source>
</evidence>
<dbReference type="InterPro" id="IPR006656">
    <property type="entry name" value="Mopterin_OxRdtase"/>
</dbReference>
<dbReference type="PROSITE" id="PS51669">
    <property type="entry name" value="4FE4S_MOW_BIS_MGD"/>
    <property type="match status" value="1"/>
</dbReference>
<sequence length="690" mass="75862">MNTIDYPIKTYSTCPHDCPGACALEVELRAPNTIGRITGAKGNSYTDGVICAKVARYAERIHHPERLGRPLRRRGGKGKGLPAFEPIGWDQALDEVAEKFAAAMQRHGSETLWPYHYAGTMGLLQRDSIDLFRNLLRTSRQHSTFCSTLADAGWIAGVGAKRGADPRSMAHSDQIVIWGGNPVHTQINVMHHVAKARRERGAQLVVVDPYCTATAEKADQHLMLRPGTDGALACGIMHQLFADGLVDRAYLAEYSDASEELEARLRTKTPEWASAITGLDPQEIIDFARLYGKTERSFLRLGYGFTRSRNGAANMHAVSCLPVLTGAWRHPGGGALYSNGGIYGIDQTIIKGLDVLDPATRVFDQSRIGDVLCGNPRDLRGGPPVTALLTQNTNPVAVAPETKKVLRGFGRDDLFICVHEQFMTETAAMADIVLPATMFLEHDDFYQAGGHTHLQVTRPLITPFAESRSNHWVLSQLARRLGFEHPGFDREAREVIDESLRKSGFPDEETLYREHWFDCAPEFETANFLSGFGTPNKRFHFKPDWSRLGTDFAGMPALPDHMPVGNPADAEHPFRLVTAPARHFLNTSFTETPSSQKAENRPTLLLRAEDAARHGIEDGALARVGNRLADILLHARIFDGMQSGVVIIEGIWPNHAFIEGLGVNALVSAEPAPPNGGATYHDTAVWIKPA</sequence>
<name>A0A451BLY8_9GAMM</name>
<dbReference type="CDD" id="cd02786">
    <property type="entry name" value="MopB_CT_3"/>
    <property type="match status" value="1"/>
</dbReference>
<keyword evidence="3" id="KW-0408">Iron</keyword>
<gene>
    <name evidence="6" type="ORF">BECKSD772D_GA0070982_10455</name>
</gene>
<dbReference type="AlphaFoldDB" id="A0A451BLY8"/>
<evidence type="ECO:0000256" key="3">
    <source>
        <dbReference type="ARBA" id="ARBA00023004"/>
    </source>
</evidence>
<dbReference type="Gene3D" id="3.30.2070.10">
    <property type="entry name" value="Formate dehydrogenase/DMSO reductase"/>
    <property type="match status" value="1"/>
</dbReference>
<dbReference type="EMBL" id="CAADHB010000045">
    <property type="protein sequence ID" value="VFK79322.1"/>
    <property type="molecule type" value="Genomic_DNA"/>
</dbReference>
<evidence type="ECO:0000313" key="6">
    <source>
        <dbReference type="EMBL" id="VFK79322.1"/>
    </source>
</evidence>
<dbReference type="Gene3D" id="2.40.40.20">
    <property type="match status" value="1"/>
</dbReference>
<keyword evidence="4" id="KW-0411">Iron-sulfur</keyword>
<evidence type="ECO:0000256" key="2">
    <source>
        <dbReference type="ARBA" id="ARBA00022723"/>
    </source>
</evidence>
<organism evidence="6">
    <name type="scientific">Candidatus Kentrum sp. SD</name>
    <dbReference type="NCBI Taxonomy" id="2126332"/>
    <lineage>
        <taxon>Bacteria</taxon>
        <taxon>Pseudomonadati</taxon>
        <taxon>Pseudomonadota</taxon>
        <taxon>Gammaproteobacteria</taxon>
        <taxon>Candidatus Kentrum</taxon>
    </lineage>
</organism>
<dbReference type="PANTHER" id="PTHR43742">
    <property type="entry name" value="TRIMETHYLAMINE-N-OXIDE REDUCTASE"/>
    <property type="match status" value="1"/>
</dbReference>
<dbReference type="CDD" id="cd02766">
    <property type="entry name" value="MopB_3"/>
    <property type="match status" value="1"/>
</dbReference>
<keyword evidence="2" id="KW-0479">Metal-binding</keyword>
<evidence type="ECO:0000256" key="4">
    <source>
        <dbReference type="ARBA" id="ARBA00023014"/>
    </source>
</evidence>
<dbReference type="GO" id="GO:0046872">
    <property type="term" value="F:metal ion binding"/>
    <property type="evidence" value="ECO:0007669"/>
    <property type="project" value="UniProtKB-KW"/>
</dbReference>
<dbReference type="Gene3D" id="3.40.228.10">
    <property type="entry name" value="Dimethylsulfoxide Reductase, domain 2"/>
    <property type="match status" value="1"/>
</dbReference>
<protein>
    <submittedName>
        <fullName evidence="6">Anaerobic selenocysteine-containing dehydrogenase</fullName>
    </submittedName>
</protein>
<dbReference type="SMART" id="SM00926">
    <property type="entry name" value="Molybdop_Fe4S4"/>
    <property type="match status" value="1"/>
</dbReference>
<comment type="similarity">
    <text evidence="1">Belongs to the prokaryotic molybdopterin-containing oxidoreductase family.</text>
</comment>